<protein>
    <recommendedName>
        <fullName evidence="2">SNF2 N-terminal domain-containing protein</fullName>
    </recommendedName>
</protein>
<proteinExistence type="predicted"/>
<dbReference type="AlphaFoldDB" id="X0XBK2"/>
<reference evidence="1" key="1">
    <citation type="journal article" date="2014" name="Front. Microbiol.">
        <title>High frequency of phylogenetically diverse reductive dehalogenase-homologous genes in deep subseafloor sedimentary metagenomes.</title>
        <authorList>
            <person name="Kawai M."/>
            <person name="Futagami T."/>
            <person name="Toyoda A."/>
            <person name="Takaki Y."/>
            <person name="Nishi S."/>
            <person name="Hori S."/>
            <person name="Arai W."/>
            <person name="Tsubouchi T."/>
            <person name="Morono Y."/>
            <person name="Uchiyama I."/>
            <person name="Ito T."/>
            <person name="Fujiyama A."/>
            <person name="Inagaki F."/>
            <person name="Takami H."/>
        </authorList>
    </citation>
    <scope>NUCLEOTIDE SEQUENCE</scope>
    <source>
        <strain evidence="1">Expedition CK06-06</strain>
    </source>
</reference>
<feature type="non-terminal residue" evidence="1">
    <location>
        <position position="1"/>
    </location>
</feature>
<evidence type="ECO:0008006" key="2">
    <source>
        <dbReference type="Google" id="ProtNLM"/>
    </source>
</evidence>
<gene>
    <name evidence="1" type="ORF">S01H1_74081</name>
</gene>
<organism evidence="1">
    <name type="scientific">marine sediment metagenome</name>
    <dbReference type="NCBI Taxonomy" id="412755"/>
    <lineage>
        <taxon>unclassified sequences</taxon>
        <taxon>metagenomes</taxon>
        <taxon>ecological metagenomes</taxon>
    </lineage>
</organism>
<dbReference type="EMBL" id="BARS01049533">
    <property type="protein sequence ID" value="GAG34028.1"/>
    <property type="molecule type" value="Genomic_DNA"/>
</dbReference>
<comment type="caution">
    <text evidence="1">The sequence shown here is derived from an EMBL/GenBank/DDBJ whole genome shotgun (WGS) entry which is preliminary data.</text>
</comment>
<feature type="non-terminal residue" evidence="1">
    <location>
        <position position="241"/>
    </location>
</feature>
<name>X0XBK2_9ZZZZ</name>
<sequence length="241" mass="27734">AFPKPSKRAKQVKDLSRGAYVILMSGTPTPESYSQMYHQVYGIPGNPFRGYKNFYRFCDDYVDVTERMVNSLMLKFYNKGLPSILEAMRPYTISFSQKEAGFKSQLNEQILRVPMEPRTYAMCSELRKHRVIDGKKEVILADTPVKLMSKLHQMYSGTVKFESGEAMVFDHSKAQFIYDRFCQDKIAIFYKFKAELQALKDVYGDELTTDLKEFYDGDKTIALQIVSGREGISLRQAKALV</sequence>
<evidence type="ECO:0000313" key="1">
    <source>
        <dbReference type="EMBL" id="GAG34028.1"/>
    </source>
</evidence>
<accession>X0XBK2</accession>